<accession>A0A452U1I8</accession>
<name>A0A452U1I8_URSMA</name>
<dbReference type="Ensembl" id="ENSUMAT00000017274.1">
    <property type="protein sequence ID" value="ENSUMAP00000014565.1"/>
    <property type="gene ID" value="ENSUMAG00000010726.1"/>
</dbReference>
<dbReference type="InterPro" id="IPR029135">
    <property type="entry name" value="PPP1R35_C"/>
</dbReference>
<dbReference type="OMA" id="PIFGSRP"/>
<evidence type="ECO:0000256" key="4">
    <source>
        <dbReference type="ARBA" id="ARBA00029452"/>
    </source>
</evidence>
<gene>
    <name evidence="7" type="primary">PPP1R35</name>
</gene>
<keyword evidence="2" id="KW-0963">Cytoplasm</keyword>
<keyword evidence="3" id="KW-0206">Cytoskeleton</keyword>
<dbReference type="GO" id="GO:0045724">
    <property type="term" value="P:positive regulation of cilium assembly"/>
    <property type="evidence" value="ECO:0007669"/>
    <property type="project" value="Ensembl"/>
</dbReference>
<evidence type="ECO:0000256" key="3">
    <source>
        <dbReference type="ARBA" id="ARBA00023212"/>
    </source>
</evidence>
<evidence type="ECO:0000259" key="6">
    <source>
        <dbReference type="Pfam" id="PF15503"/>
    </source>
</evidence>
<sequence>YLAGSNPLRQNLRASSMTSSWGPLPSAFTPSPLPTLPWMGDDAEVGPARPGGGGGGRGQLMRAWVRFRLAQLSPVRPEPPPAAAAPSEKPAAPQDLGAPAQQSSLALSLELQAARAAAGGQFDAAKAVEEQLRKSFQTRCGLEESVAEGERETAELVSLQVPEEQVLNAALREKLALLPPQARAPPPKEPPGSGPDMTILCDPETLFYESPHLTLDGLPPLRLQLRPRPSEDTFLMHRTLRRWEA</sequence>
<dbReference type="GO" id="GO:0005814">
    <property type="term" value="C:centriole"/>
    <property type="evidence" value="ECO:0007669"/>
    <property type="project" value="UniProtKB-SubCell"/>
</dbReference>
<protein>
    <submittedName>
        <fullName evidence="7">Protein phosphatase 1 regulatory subunit 35</fullName>
    </submittedName>
</protein>
<dbReference type="Pfam" id="PF15503">
    <property type="entry name" value="PPP1R35_C"/>
    <property type="match status" value="1"/>
</dbReference>
<feature type="domain" description="Protein phosphatase 1 regulatory subunit 35 C-terminal" evidence="6">
    <location>
        <begin position="99"/>
        <end position="239"/>
    </location>
</feature>
<dbReference type="GeneTree" id="ENSGT00390000004198"/>
<dbReference type="InterPro" id="IPR033590">
    <property type="entry name" value="PPP1R35"/>
</dbReference>
<organism evidence="7">
    <name type="scientific">Ursus maritimus</name>
    <name type="common">Polar bear</name>
    <name type="synonym">Thalarctos maritimus</name>
    <dbReference type="NCBI Taxonomy" id="29073"/>
    <lineage>
        <taxon>Eukaryota</taxon>
        <taxon>Metazoa</taxon>
        <taxon>Chordata</taxon>
        <taxon>Craniata</taxon>
        <taxon>Vertebrata</taxon>
        <taxon>Euteleostomi</taxon>
        <taxon>Mammalia</taxon>
        <taxon>Eutheria</taxon>
        <taxon>Laurasiatheria</taxon>
        <taxon>Carnivora</taxon>
        <taxon>Caniformia</taxon>
        <taxon>Ursidae</taxon>
        <taxon>Ursus</taxon>
    </lineage>
</organism>
<dbReference type="PANTHER" id="PTHR28625">
    <property type="entry name" value="PROTEIN PHOSPHATASE 1 REGULATORY SUBUNIT 35"/>
    <property type="match status" value="1"/>
</dbReference>
<dbReference type="GO" id="GO:0048570">
    <property type="term" value="P:notochord morphogenesis"/>
    <property type="evidence" value="ECO:0007669"/>
    <property type="project" value="Ensembl"/>
</dbReference>
<feature type="compositionally biased region" description="Gly residues" evidence="5">
    <location>
        <begin position="49"/>
        <end position="58"/>
    </location>
</feature>
<dbReference type="GO" id="GO:0019902">
    <property type="term" value="F:phosphatase binding"/>
    <property type="evidence" value="ECO:0007669"/>
    <property type="project" value="InterPro"/>
</dbReference>
<comment type="subcellular location">
    <subcellularLocation>
        <location evidence="1">Cytoplasm</location>
        <location evidence="1">Cytoskeleton</location>
        <location evidence="1">Microtubule organizing center</location>
        <location evidence="1">Centrosome</location>
        <location evidence="1">Centriole</location>
    </subcellularLocation>
</comment>
<evidence type="ECO:0000256" key="2">
    <source>
        <dbReference type="ARBA" id="ARBA00022490"/>
    </source>
</evidence>
<reference evidence="7" key="1">
    <citation type="submission" date="2019-03" db="UniProtKB">
        <authorList>
            <consortium name="Ensembl"/>
        </authorList>
    </citation>
    <scope>IDENTIFICATION</scope>
</reference>
<dbReference type="GO" id="GO:0005813">
    <property type="term" value="C:centrosome"/>
    <property type="evidence" value="ECO:0007669"/>
    <property type="project" value="Ensembl"/>
</dbReference>
<dbReference type="AlphaFoldDB" id="A0A452U1I8"/>
<evidence type="ECO:0000256" key="5">
    <source>
        <dbReference type="SAM" id="MobiDB-lite"/>
    </source>
</evidence>
<proteinExistence type="inferred from homology"/>
<evidence type="ECO:0000313" key="7">
    <source>
        <dbReference type="Ensembl" id="ENSUMAP00000014565"/>
    </source>
</evidence>
<comment type="similarity">
    <text evidence="4">Belongs to the PPP1R35 family.</text>
</comment>
<feature type="region of interest" description="Disordered" evidence="5">
    <location>
        <begin position="72"/>
        <end position="101"/>
    </location>
</feature>
<feature type="compositionally biased region" description="Low complexity" evidence="5">
    <location>
        <begin position="84"/>
        <end position="101"/>
    </location>
</feature>
<dbReference type="PANTHER" id="PTHR28625:SF1">
    <property type="entry name" value="PROTEIN PHOSPHATASE 1 REGULATORY SUBUNIT 35"/>
    <property type="match status" value="1"/>
</dbReference>
<feature type="region of interest" description="Disordered" evidence="5">
    <location>
        <begin position="16"/>
        <end position="58"/>
    </location>
</feature>
<evidence type="ECO:0000256" key="1">
    <source>
        <dbReference type="ARBA" id="ARBA00004114"/>
    </source>
</evidence>
<dbReference type="GO" id="GO:1903724">
    <property type="term" value="P:positive regulation of centriole elongation"/>
    <property type="evidence" value="ECO:0007669"/>
    <property type="project" value="Ensembl"/>
</dbReference>